<evidence type="ECO:0000256" key="5">
    <source>
        <dbReference type="PIRSR" id="PIRSR620019-1"/>
    </source>
</evidence>
<dbReference type="CDD" id="cd03360">
    <property type="entry name" value="LbH_AT_putative"/>
    <property type="match status" value="1"/>
</dbReference>
<evidence type="ECO:0000256" key="3">
    <source>
        <dbReference type="ARBA" id="ARBA00022737"/>
    </source>
</evidence>
<feature type="region of interest" description="Disordered" evidence="7">
    <location>
        <begin position="1"/>
        <end position="37"/>
    </location>
</feature>
<dbReference type="GO" id="GO:0016746">
    <property type="term" value="F:acyltransferase activity"/>
    <property type="evidence" value="ECO:0007669"/>
    <property type="project" value="UniProtKB-KW"/>
</dbReference>
<keyword evidence="3" id="KW-0677">Repeat</keyword>
<keyword evidence="10" id="KW-1185">Reference proteome</keyword>
<dbReference type="SUPFAM" id="SSF51161">
    <property type="entry name" value="Trimeric LpxA-like enzymes"/>
    <property type="match status" value="1"/>
</dbReference>
<evidence type="ECO:0000256" key="7">
    <source>
        <dbReference type="SAM" id="MobiDB-lite"/>
    </source>
</evidence>
<dbReference type="PROSITE" id="PS00101">
    <property type="entry name" value="HEXAPEP_TRANSFERASES"/>
    <property type="match status" value="1"/>
</dbReference>
<dbReference type="AlphaFoldDB" id="A0A1N7PTA0"/>
<evidence type="ECO:0000313" key="9">
    <source>
        <dbReference type="EMBL" id="SIT13841.1"/>
    </source>
</evidence>
<dbReference type="PANTHER" id="PTHR43300">
    <property type="entry name" value="ACETYLTRANSFERASE"/>
    <property type="match status" value="1"/>
</dbReference>
<feature type="site" description="Increases basicity of active site His" evidence="5">
    <location>
        <position position="171"/>
    </location>
</feature>
<dbReference type="PANTHER" id="PTHR43300:SF7">
    <property type="entry name" value="UDP-N-ACETYLBACILLOSAMINE N-ACETYLTRANSFERASE"/>
    <property type="match status" value="1"/>
</dbReference>
<dbReference type="Gene3D" id="2.160.10.10">
    <property type="entry name" value="Hexapeptide repeat proteins"/>
    <property type="match status" value="1"/>
</dbReference>
<dbReference type="Pfam" id="PF00132">
    <property type="entry name" value="Hexapep"/>
    <property type="match status" value="1"/>
</dbReference>
<feature type="binding site" evidence="6">
    <location>
        <begin position="53"/>
        <end position="55"/>
    </location>
    <ligand>
        <name>substrate</name>
    </ligand>
</feature>
<feature type="binding site" evidence="6">
    <location>
        <position position="105"/>
    </location>
    <ligand>
        <name>substrate</name>
    </ligand>
</feature>
<evidence type="ECO:0000256" key="1">
    <source>
        <dbReference type="ARBA" id="ARBA00007274"/>
    </source>
</evidence>
<dbReference type="STRING" id="633194.SAMN05421759_1202"/>
<feature type="binding site" evidence="6">
    <location>
        <position position="179"/>
    </location>
    <ligand>
        <name>acetyl-CoA</name>
        <dbReference type="ChEBI" id="CHEBI:57288"/>
    </ligand>
</feature>
<reference evidence="10" key="1">
    <citation type="submission" date="2017-01" db="EMBL/GenBank/DDBJ databases">
        <authorList>
            <person name="Varghese N."/>
            <person name="Submissions S."/>
        </authorList>
    </citation>
    <scope>NUCLEOTIDE SEQUENCE [LARGE SCALE GENOMIC DNA]</scope>
    <source>
        <strain evidence="10">DSM 29430</strain>
    </source>
</reference>
<dbReference type="InterPro" id="IPR018357">
    <property type="entry name" value="Hexapep_transf_CS"/>
</dbReference>
<keyword evidence="2 9" id="KW-0808">Transferase</keyword>
<dbReference type="Gene3D" id="3.40.50.20">
    <property type="match status" value="1"/>
</dbReference>
<dbReference type="NCBIfam" id="TIGR03570">
    <property type="entry name" value="NeuD_NnaD"/>
    <property type="match status" value="1"/>
</dbReference>
<dbReference type="EMBL" id="FTOQ01000020">
    <property type="protein sequence ID" value="SIT13841.1"/>
    <property type="molecule type" value="Genomic_DNA"/>
</dbReference>
<dbReference type="InterPro" id="IPR041561">
    <property type="entry name" value="PglD_N"/>
</dbReference>
<dbReference type="Pfam" id="PF17836">
    <property type="entry name" value="PglD_N"/>
    <property type="match status" value="1"/>
</dbReference>
<keyword evidence="4 9" id="KW-0012">Acyltransferase</keyword>
<dbReference type="InterPro" id="IPR050179">
    <property type="entry name" value="Trans_hexapeptide_repeat"/>
</dbReference>
<feature type="active site" description="Proton acceptor" evidence="5">
    <location>
        <position position="170"/>
    </location>
</feature>
<feature type="binding site" evidence="6">
    <location>
        <position position="200"/>
    </location>
    <ligand>
        <name>acetyl-CoA</name>
        <dbReference type="ChEBI" id="CHEBI:57288"/>
    </ligand>
</feature>
<name>A0A1N7PTA0_9RHOB</name>
<feature type="compositionally biased region" description="Basic and acidic residues" evidence="7">
    <location>
        <begin position="25"/>
        <end position="37"/>
    </location>
</feature>
<feature type="domain" description="PglD N-terminal" evidence="8">
    <location>
        <begin position="47"/>
        <end position="116"/>
    </location>
</feature>
<evidence type="ECO:0000256" key="6">
    <source>
        <dbReference type="PIRSR" id="PIRSR620019-2"/>
    </source>
</evidence>
<gene>
    <name evidence="9" type="ORF">SAMN05421759_1202</name>
</gene>
<proteinExistence type="inferred from homology"/>
<evidence type="ECO:0000313" key="10">
    <source>
        <dbReference type="Proteomes" id="UP000186684"/>
    </source>
</evidence>
<dbReference type="InterPro" id="IPR011004">
    <property type="entry name" value="Trimer_LpxA-like_sf"/>
</dbReference>
<accession>A0A1N7PTA0</accession>
<dbReference type="Proteomes" id="UP000186684">
    <property type="component" value="Unassembled WGS sequence"/>
</dbReference>
<dbReference type="InterPro" id="IPR020019">
    <property type="entry name" value="AcTrfase_PglD-like"/>
</dbReference>
<evidence type="ECO:0000259" key="8">
    <source>
        <dbReference type="Pfam" id="PF17836"/>
    </source>
</evidence>
<dbReference type="InterPro" id="IPR001451">
    <property type="entry name" value="Hexapep"/>
</dbReference>
<comment type="similarity">
    <text evidence="1">Belongs to the transferase hexapeptide repeat family.</text>
</comment>
<evidence type="ECO:0000256" key="2">
    <source>
        <dbReference type="ARBA" id="ARBA00022679"/>
    </source>
</evidence>
<sequence length="240" mass="25482">MVCRQPNIASRSQDHWDDDPQGYRSRRDIGQRRSDDAKVQRLKMNSLHILGGSGHGKVVAEIASLLGYKQIVFVDAVWPERTENGRWPVVGKPTHDHQPMFCAVGRNDVRAELFEEFDLWDSPTLVHPSAIISPSAKIGAGSLVVAGSVINADARVGCGSILNTGCSVDHDCLLEDFVHISPGARLAGGVEVGAGSWIGIGAVVREGVRIGRNVMVAAGAAVVQDVPDAARIGGVPAKGL</sequence>
<evidence type="ECO:0000256" key="4">
    <source>
        <dbReference type="ARBA" id="ARBA00023315"/>
    </source>
</evidence>
<organism evidence="9 10">
    <name type="scientific">Roseivivax lentus</name>
    <dbReference type="NCBI Taxonomy" id="633194"/>
    <lineage>
        <taxon>Bacteria</taxon>
        <taxon>Pseudomonadati</taxon>
        <taxon>Pseudomonadota</taxon>
        <taxon>Alphaproteobacteria</taxon>
        <taxon>Rhodobacterales</taxon>
        <taxon>Roseobacteraceae</taxon>
        <taxon>Roseivivax</taxon>
    </lineage>
</organism>
<protein>
    <submittedName>
        <fullName evidence="9">Sugar O-acyltransferase, sialic acid O-acetyltransferase NeuD family</fullName>
    </submittedName>
</protein>